<dbReference type="InParanoid" id="A0A177C6P9"/>
<gene>
    <name evidence="1" type="ORF">CC84DRAFT_962669</name>
</gene>
<accession>A0A177C6P9</accession>
<name>A0A177C6P9_9PLEO</name>
<organism evidence="1 2">
    <name type="scientific">Paraphaeosphaeria sporulosa</name>
    <dbReference type="NCBI Taxonomy" id="1460663"/>
    <lineage>
        <taxon>Eukaryota</taxon>
        <taxon>Fungi</taxon>
        <taxon>Dikarya</taxon>
        <taxon>Ascomycota</taxon>
        <taxon>Pezizomycotina</taxon>
        <taxon>Dothideomycetes</taxon>
        <taxon>Pleosporomycetidae</taxon>
        <taxon>Pleosporales</taxon>
        <taxon>Massarineae</taxon>
        <taxon>Didymosphaeriaceae</taxon>
        <taxon>Paraphaeosphaeria</taxon>
    </lineage>
</organism>
<dbReference type="Proteomes" id="UP000077069">
    <property type="component" value="Unassembled WGS sequence"/>
</dbReference>
<dbReference type="EMBL" id="KV441555">
    <property type="protein sequence ID" value="OAG03205.1"/>
    <property type="molecule type" value="Genomic_DNA"/>
</dbReference>
<protein>
    <submittedName>
        <fullName evidence="1">Uncharacterized protein</fullName>
    </submittedName>
</protein>
<sequence>MKNRDRIIYTAPGLALCTACITQSSQQHANGPHHGSFLRCILPSNSKADGKHASADELPWAERPLYLLVSWHGLTQLISGRSSFSRCEQSSSLTSPRSVEYLRCVEGVSEIVG</sequence>
<evidence type="ECO:0000313" key="2">
    <source>
        <dbReference type="Proteomes" id="UP000077069"/>
    </source>
</evidence>
<dbReference type="AlphaFoldDB" id="A0A177C6P9"/>
<evidence type="ECO:0000313" key="1">
    <source>
        <dbReference type="EMBL" id="OAG03205.1"/>
    </source>
</evidence>
<keyword evidence="2" id="KW-1185">Reference proteome</keyword>
<proteinExistence type="predicted"/>
<dbReference type="RefSeq" id="XP_018033570.1">
    <property type="nucleotide sequence ID" value="XM_018187975.1"/>
</dbReference>
<reference evidence="1 2" key="1">
    <citation type="submission" date="2016-05" db="EMBL/GenBank/DDBJ databases">
        <title>Comparative analysis of secretome profiles of manganese(II)-oxidizing ascomycete fungi.</title>
        <authorList>
            <consortium name="DOE Joint Genome Institute"/>
            <person name="Zeiner C.A."/>
            <person name="Purvine S.O."/>
            <person name="Zink E.M."/>
            <person name="Wu S."/>
            <person name="Pasa-Tolic L."/>
            <person name="Chaput D.L."/>
            <person name="Haridas S."/>
            <person name="Grigoriev I.V."/>
            <person name="Santelli C.M."/>
            <person name="Hansel C.M."/>
        </authorList>
    </citation>
    <scope>NUCLEOTIDE SEQUENCE [LARGE SCALE GENOMIC DNA]</scope>
    <source>
        <strain evidence="1 2">AP3s5-JAC2a</strain>
    </source>
</reference>
<dbReference type="GeneID" id="28771461"/>